<reference evidence="2" key="1">
    <citation type="submission" date="2022-08" db="EMBL/GenBank/DDBJ databases">
        <title>Draft genome sequencing of Roseisolibacter agri AW1220.</title>
        <authorList>
            <person name="Tobiishi Y."/>
            <person name="Tonouchi A."/>
        </authorList>
    </citation>
    <scope>NUCLEOTIDE SEQUENCE</scope>
    <source>
        <strain evidence="2">AW1220</strain>
    </source>
</reference>
<evidence type="ECO:0000259" key="1">
    <source>
        <dbReference type="Pfam" id="PF12867"/>
    </source>
</evidence>
<sequence>MLYAASDIADTTTFVSAASPVLASRVSGGARVDVAQRLRASRERLREVVRGVAPAAWAARPDAGRWTACEILEHLALTEWSVVEFVRGTLLTWPRAGTPPTRTPDAEVLRAAADRTVRLEAPERLQPLGRSIRPGVVCASIEAARDEAIALATTSAEALRGRFAPHPHFGMLDGAQWLLFLAGHTERHAAQLQAMVAGRRGASIAA</sequence>
<dbReference type="Pfam" id="PF12867">
    <property type="entry name" value="DinB_2"/>
    <property type="match status" value="1"/>
</dbReference>
<dbReference type="InterPro" id="IPR024775">
    <property type="entry name" value="DinB-like"/>
</dbReference>
<dbReference type="InterPro" id="IPR034660">
    <property type="entry name" value="DinB/YfiT-like"/>
</dbReference>
<dbReference type="SUPFAM" id="SSF109854">
    <property type="entry name" value="DinB/YfiT-like putative metalloenzymes"/>
    <property type="match status" value="1"/>
</dbReference>
<name>A0AA37QBZ3_9BACT</name>
<feature type="domain" description="DinB-like" evidence="1">
    <location>
        <begin position="38"/>
        <end position="192"/>
    </location>
</feature>
<dbReference type="RefSeq" id="WP_284350559.1">
    <property type="nucleotide sequence ID" value="NZ_BRXS01000004.1"/>
</dbReference>
<dbReference type="EMBL" id="BRXS01000004">
    <property type="protein sequence ID" value="GLC26091.1"/>
    <property type="molecule type" value="Genomic_DNA"/>
</dbReference>
<gene>
    <name evidence="2" type="ORF">rosag_26040</name>
</gene>
<evidence type="ECO:0000313" key="2">
    <source>
        <dbReference type="EMBL" id="GLC26091.1"/>
    </source>
</evidence>
<dbReference type="AlphaFoldDB" id="A0AA37QBZ3"/>
<comment type="caution">
    <text evidence="2">The sequence shown here is derived from an EMBL/GenBank/DDBJ whole genome shotgun (WGS) entry which is preliminary data.</text>
</comment>
<evidence type="ECO:0000313" key="3">
    <source>
        <dbReference type="Proteomes" id="UP001161325"/>
    </source>
</evidence>
<organism evidence="2 3">
    <name type="scientific">Roseisolibacter agri</name>
    <dbReference type="NCBI Taxonomy" id="2014610"/>
    <lineage>
        <taxon>Bacteria</taxon>
        <taxon>Pseudomonadati</taxon>
        <taxon>Gemmatimonadota</taxon>
        <taxon>Gemmatimonadia</taxon>
        <taxon>Gemmatimonadales</taxon>
        <taxon>Gemmatimonadaceae</taxon>
        <taxon>Roseisolibacter</taxon>
    </lineage>
</organism>
<proteinExistence type="predicted"/>
<protein>
    <recommendedName>
        <fullName evidence="1">DinB-like domain-containing protein</fullName>
    </recommendedName>
</protein>
<keyword evidence="3" id="KW-1185">Reference proteome</keyword>
<dbReference type="Gene3D" id="1.20.120.450">
    <property type="entry name" value="dinb family like domain"/>
    <property type="match status" value="1"/>
</dbReference>
<dbReference type="Proteomes" id="UP001161325">
    <property type="component" value="Unassembled WGS sequence"/>
</dbReference>
<accession>A0AA37QBZ3</accession>